<proteinExistence type="predicted"/>
<dbReference type="PROSITE" id="PS01228">
    <property type="entry name" value="COF_1"/>
    <property type="match status" value="1"/>
</dbReference>
<dbReference type="AlphaFoldDB" id="A0A5C5SFG5"/>
<dbReference type="RefSeq" id="WP_146565503.1">
    <property type="nucleotide sequence ID" value="NZ_VOHL01000001.1"/>
</dbReference>
<evidence type="ECO:0000313" key="1">
    <source>
        <dbReference type="EMBL" id="TWS98691.1"/>
    </source>
</evidence>
<dbReference type="PANTHER" id="PTHR10000">
    <property type="entry name" value="PHOSPHOSERINE PHOSPHATASE"/>
    <property type="match status" value="1"/>
</dbReference>
<dbReference type="InterPro" id="IPR036412">
    <property type="entry name" value="HAD-like_sf"/>
</dbReference>
<accession>A0A5C5SFG5</accession>
<gene>
    <name evidence="1" type="ORF">FRX57_00245</name>
</gene>
<dbReference type="CDD" id="cd07516">
    <property type="entry name" value="HAD_Pase"/>
    <property type="match status" value="1"/>
</dbReference>
<organism evidence="1 2">
    <name type="scientific">Streptococcus cuniculipharyngis</name>
    <dbReference type="NCBI Taxonomy" id="1562651"/>
    <lineage>
        <taxon>Bacteria</taxon>
        <taxon>Bacillati</taxon>
        <taxon>Bacillota</taxon>
        <taxon>Bacilli</taxon>
        <taxon>Lactobacillales</taxon>
        <taxon>Streptococcaceae</taxon>
        <taxon>Streptococcus</taxon>
    </lineage>
</organism>
<dbReference type="SUPFAM" id="SSF56784">
    <property type="entry name" value="HAD-like"/>
    <property type="match status" value="1"/>
</dbReference>
<dbReference type="InterPro" id="IPR006379">
    <property type="entry name" value="HAD-SF_hydro_IIB"/>
</dbReference>
<dbReference type="GO" id="GO:0016791">
    <property type="term" value="F:phosphatase activity"/>
    <property type="evidence" value="ECO:0007669"/>
    <property type="project" value="TreeGrafter"/>
</dbReference>
<name>A0A5C5SFG5_9STRE</name>
<dbReference type="NCBIfam" id="TIGR01484">
    <property type="entry name" value="HAD-SF-IIB"/>
    <property type="match status" value="1"/>
</dbReference>
<reference evidence="1 2" key="1">
    <citation type="submission" date="2019-08" db="EMBL/GenBank/DDBJ databases">
        <authorList>
            <person name="Lei W."/>
        </authorList>
    </citation>
    <scope>NUCLEOTIDE SEQUENCE [LARGE SCALE GENOMIC DNA]</scope>
    <source>
        <strain evidence="1 2">CCUG 66496</strain>
    </source>
</reference>
<dbReference type="Gene3D" id="3.30.1240.10">
    <property type="match status" value="1"/>
</dbReference>
<dbReference type="PANTHER" id="PTHR10000:SF8">
    <property type="entry name" value="HAD SUPERFAMILY HYDROLASE-LIKE, TYPE 3"/>
    <property type="match status" value="1"/>
</dbReference>
<dbReference type="SFLD" id="SFLDS00003">
    <property type="entry name" value="Haloacid_Dehalogenase"/>
    <property type="match status" value="1"/>
</dbReference>
<dbReference type="GO" id="GO:0000287">
    <property type="term" value="F:magnesium ion binding"/>
    <property type="evidence" value="ECO:0007669"/>
    <property type="project" value="TreeGrafter"/>
</dbReference>
<dbReference type="GO" id="GO:0005829">
    <property type="term" value="C:cytosol"/>
    <property type="evidence" value="ECO:0007669"/>
    <property type="project" value="TreeGrafter"/>
</dbReference>
<dbReference type="Gene3D" id="3.40.50.1000">
    <property type="entry name" value="HAD superfamily/HAD-like"/>
    <property type="match status" value="1"/>
</dbReference>
<dbReference type="InterPro" id="IPR000150">
    <property type="entry name" value="Cof"/>
</dbReference>
<dbReference type="InterPro" id="IPR023214">
    <property type="entry name" value="HAD_sf"/>
</dbReference>
<keyword evidence="2" id="KW-1185">Reference proteome</keyword>
<evidence type="ECO:0000313" key="2">
    <source>
        <dbReference type="Proteomes" id="UP000317430"/>
    </source>
</evidence>
<comment type="caution">
    <text evidence="1">The sequence shown here is derived from an EMBL/GenBank/DDBJ whole genome shotgun (WGS) entry which is preliminary data.</text>
</comment>
<dbReference type="Proteomes" id="UP000317430">
    <property type="component" value="Unassembled WGS sequence"/>
</dbReference>
<dbReference type="SFLD" id="SFLDG01140">
    <property type="entry name" value="C2.B:_Phosphomannomutase_and_P"/>
    <property type="match status" value="1"/>
</dbReference>
<dbReference type="EMBL" id="VOHL01000001">
    <property type="protein sequence ID" value="TWS98691.1"/>
    <property type="molecule type" value="Genomic_DNA"/>
</dbReference>
<dbReference type="OrthoDB" id="9790031at2"/>
<protein>
    <submittedName>
        <fullName evidence="1">HAD family phosphatase</fullName>
    </submittedName>
</protein>
<dbReference type="SFLD" id="SFLDG01144">
    <property type="entry name" value="C2.B.4:_PGP_Like"/>
    <property type="match status" value="1"/>
</dbReference>
<sequence length="274" mass="29750">MEEIKLLALDLDGTLLTSQKEVTLANRLALQAVKDLGIKVVLTTGRPLKAIEHLLADLDLLKEDDYSITFNGGLVQSNTGQILAKSELSMAELEEIYQALQALDLPMDILSEGTVYSLASQTRQSLYPKVNPMLDFVEISALADLPKNAVFNKAVCVYEQAILDQEVSNLPASLADKFELFKSRDIVFEIMPKGVHKAVGLDLLTKHLGLTAAQVMAMGDEENDMTMLGWAGLGVAMANASQQVKAVAAAVTSRTNEESGVAEAIERYILKGRE</sequence>
<dbReference type="Pfam" id="PF08282">
    <property type="entry name" value="Hydrolase_3"/>
    <property type="match status" value="1"/>
</dbReference>
<dbReference type="NCBIfam" id="TIGR00099">
    <property type="entry name" value="Cof-subfamily"/>
    <property type="match status" value="1"/>
</dbReference>